<evidence type="ECO:0000256" key="4">
    <source>
        <dbReference type="ARBA" id="ARBA00022679"/>
    </source>
</evidence>
<dbReference type="SUPFAM" id="SSF47757">
    <property type="entry name" value="Chemotaxis receptor methyltransferase CheR, N-terminal domain"/>
    <property type="match status" value="1"/>
</dbReference>
<dbReference type="InterPro" id="IPR029063">
    <property type="entry name" value="SAM-dependent_MTases_sf"/>
</dbReference>
<dbReference type="EC" id="2.1.1.80" evidence="2"/>
<dbReference type="STRING" id="1297742.A176_007595"/>
<dbReference type="Pfam" id="PF03705">
    <property type="entry name" value="CheR_N"/>
    <property type="match status" value="1"/>
</dbReference>
<evidence type="ECO:0000313" key="8">
    <source>
        <dbReference type="Proteomes" id="UP000009026"/>
    </source>
</evidence>
<dbReference type="InterPro" id="IPR022642">
    <property type="entry name" value="CheR_C"/>
</dbReference>
<organism evidence="7 8">
    <name type="scientific">Pseudomyxococcus hansupus</name>
    <dbReference type="NCBI Taxonomy" id="1297742"/>
    <lineage>
        <taxon>Bacteria</taxon>
        <taxon>Pseudomonadati</taxon>
        <taxon>Myxococcota</taxon>
        <taxon>Myxococcia</taxon>
        <taxon>Myxococcales</taxon>
        <taxon>Cystobacterineae</taxon>
        <taxon>Myxococcaceae</taxon>
        <taxon>Pseudomyxococcus</taxon>
    </lineage>
</organism>
<dbReference type="eggNOG" id="COG1352">
    <property type="taxonomic scope" value="Bacteria"/>
</dbReference>
<keyword evidence="5" id="KW-0949">S-adenosyl-L-methionine</keyword>
<dbReference type="InterPro" id="IPR050903">
    <property type="entry name" value="Bact_Chemotaxis_MeTrfase"/>
</dbReference>
<dbReference type="SUPFAM" id="SSF53335">
    <property type="entry name" value="S-adenosyl-L-methionine-dependent methyltransferases"/>
    <property type="match status" value="1"/>
</dbReference>
<reference evidence="7 8" key="1">
    <citation type="journal article" date="2016" name="PLoS ONE">
        <title>Complete Genome Sequence and Comparative Genomics of a Novel Myxobacterium Myxococcus hansupus.</title>
        <authorList>
            <person name="Sharma G."/>
            <person name="Narwani T."/>
            <person name="Subramanian S."/>
        </authorList>
    </citation>
    <scope>NUCLEOTIDE SEQUENCE [LARGE SCALE GENOMIC DNA]</scope>
    <source>
        <strain evidence="8">mixupus</strain>
    </source>
</reference>
<keyword evidence="8" id="KW-1185">Reference proteome</keyword>
<evidence type="ECO:0000256" key="1">
    <source>
        <dbReference type="ARBA" id="ARBA00001541"/>
    </source>
</evidence>
<dbReference type="Proteomes" id="UP000009026">
    <property type="component" value="Chromosome"/>
</dbReference>
<proteinExistence type="predicted"/>
<dbReference type="OrthoDB" id="9786165at2"/>
<evidence type="ECO:0000259" key="6">
    <source>
        <dbReference type="PROSITE" id="PS50123"/>
    </source>
</evidence>
<protein>
    <recommendedName>
        <fullName evidence="2">protein-glutamate O-methyltransferase</fullName>
        <ecNumber evidence="2">2.1.1.80</ecNumber>
    </recommendedName>
</protein>
<dbReference type="PATRIC" id="fig|1297742.4.peg.7727"/>
<name>A0A0H4X9I9_9BACT</name>
<dbReference type="PRINTS" id="PR00996">
    <property type="entry name" value="CHERMTFRASE"/>
</dbReference>
<sequence>MFSLPMSPQVFAILAALIEQRSGLHYAPEDRELLADRVVPRALDAGFDSLLDYYYFLRYDPAGLEALDALVDSLLVHETYFFRESQPLRVLAEDVLAPAVRAGLRPRVWCAACSTGEEPLTLAMMLAELGVLDGVTLVASDLSARALERARAGEHNLRSLRALPAGVEGRWLELRGDGRPHVRPELVDAVDWRRVNLVDEAAVAQLGVFDAILCRNVLIYFQDATALRVVESLARALVPGGSLLVGTSESLMRFGTALSCEERRGTFFYTKADS</sequence>
<dbReference type="InterPro" id="IPR022641">
    <property type="entry name" value="CheR_N"/>
</dbReference>
<dbReference type="InterPro" id="IPR036804">
    <property type="entry name" value="CheR_N_sf"/>
</dbReference>
<dbReference type="PANTHER" id="PTHR24422">
    <property type="entry name" value="CHEMOTAXIS PROTEIN METHYLTRANSFERASE"/>
    <property type="match status" value="1"/>
</dbReference>
<dbReference type="SMART" id="SM00138">
    <property type="entry name" value="MeTrc"/>
    <property type="match status" value="1"/>
</dbReference>
<dbReference type="InterPro" id="IPR000780">
    <property type="entry name" value="CheR_MeTrfase"/>
</dbReference>
<gene>
    <name evidence="7" type="ORF">A176_007595</name>
</gene>
<evidence type="ECO:0000256" key="3">
    <source>
        <dbReference type="ARBA" id="ARBA00022603"/>
    </source>
</evidence>
<dbReference type="Pfam" id="PF01739">
    <property type="entry name" value="CheR"/>
    <property type="match status" value="1"/>
</dbReference>
<evidence type="ECO:0000256" key="5">
    <source>
        <dbReference type="ARBA" id="ARBA00022691"/>
    </source>
</evidence>
<dbReference type="KEGG" id="mym:A176_007595"/>
<dbReference type="EMBL" id="CP012109">
    <property type="protein sequence ID" value="AKQ70683.1"/>
    <property type="molecule type" value="Genomic_DNA"/>
</dbReference>
<comment type="catalytic activity">
    <reaction evidence="1">
        <text>L-glutamyl-[protein] + S-adenosyl-L-methionine = [protein]-L-glutamate 5-O-methyl ester + S-adenosyl-L-homocysteine</text>
        <dbReference type="Rhea" id="RHEA:24452"/>
        <dbReference type="Rhea" id="RHEA-COMP:10208"/>
        <dbReference type="Rhea" id="RHEA-COMP:10311"/>
        <dbReference type="ChEBI" id="CHEBI:29973"/>
        <dbReference type="ChEBI" id="CHEBI:57856"/>
        <dbReference type="ChEBI" id="CHEBI:59789"/>
        <dbReference type="ChEBI" id="CHEBI:82795"/>
        <dbReference type="EC" id="2.1.1.80"/>
    </reaction>
</comment>
<dbReference type="PROSITE" id="PS50123">
    <property type="entry name" value="CHER"/>
    <property type="match status" value="1"/>
</dbReference>
<keyword evidence="4 7" id="KW-0808">Transferase</keyword>
<dbReference type="RefSeq" id="WP_002633698.1">
    <property type="nucleotide sequence ID" value="NZ_CP012109.1"/>
</dbReference>
<dbReference type="GO" id="GO:0032259">
    <property type="term" value="P:methylation"/>
    <property type="evidence" value="ECO:0007669"/>
    <property type="project" value="UniProtKB-KW"/>
</dbReference>
<dbReference type="Gene3D" id="3.40.50.150">
    <property type="entry name" value="Vaccinia Virus protein VP39"/>
    <property type="match status" value="1"/>
</dbReference>
<accession>A0A0H4X9I9</accession>
<dbReference type="GO" id="GO:0008983">
    <property type="term" value="F:protein-glutamate O-methyltransferase activity"/>
    <property type="evidence" value="ECO:0007669"/>
    <property type="project" value="UniProtKB-EC"/>
</dbReference>
<dbReference type="AlphaFoldDB" id="A0A0H4X9I9"/>
<dbReference type="Gene3D" id="1.10.155.10">
    <property type="entry name" value="Chemotaxis receptor methyltransferase CheR, N-terminal domain"/>
    <property type="match status" value="1"/>
</dbReference>
<feature type="domain" description="CheR-type methyltransferase" evidence="6">
    <location>
        <begin position="1"/>
        <end position="274"/>
    </location>
</feature>
<keyword evidence="3 7" id="KW-0489">Methyltransferase</keyword>
<dbReference type="PANTHER" id="PTHR24422:SF21">
    <property type="entry name" value="CHEMOTAXIS PROTEIN METHYLTRANSFERASE 1"/>
    <property type="match status" value="1"/>
</dbReference>
<evidence type="ECO:0000256" key="2">
    <source>
        <dbReference type="ARBA" id="ARBA00012534"/>
    </source>
</evidence>
<evidence type="ECO:0000313" key="7">
    <source>
        <dbReference type="EMBL" id="AKQ70683.1"/>
    </source>
</evidence>